<comment type="caution">
    <text evidence="2">The sequence shown here is derived from an EMBL/GenBank/DDBJ whole genome shotgun (WGS) entry which is preliminary data.</text>
</comment>
<dbReference type="Proteomes" id="UP000177838">
    <property type="component" value="Unassembled WGS sequence"/>
</dbReference>
<organism evidence="2 3">
    <name type="scientific">Candidatus Vogelbacteria bacterium RIFOXYD1_FULL_46_19</name>
    <dbReference type="NCBI Taxonomy" id="1802439"/>
    <lineage>
        <taxon>Bacteria</taxon>
        <taxon>Candidatus Vogeliibacteriota</taxon>
    </lineage>
</organism>
<keyword evidence="1" id="KW-1133">Transmembrane helix</keyword>
<sequence length="129" mass="13114">MSVNTYAVLVAVVLIGGALILVGGGSRPAPEVSRDNVTVVDGQQVIDLAAKGGYTPQVTEAAAGLPTVIKMSTAGTFDCSSALVIPSINYRANLPATGVTKIVIPPQVAGSQLQGSCSMGMYGFTINFK</sequence>
<keyword evidence="1" id="KW-0812">Transmembrane</keyword>
<dbReference type="Gene3D" id="2.60.40.420">
    <property type="entry name" value="Cupredoxins - blue copper proteins"/>
    <property type="match status" value="1"/>
</dbReference>
<keyword evidence="1" id="KW-0472">Membrane</keyword>
<proteinExistence type="predicted"/>
<evidence type="ECO:0008006" key="4">
    <source>
        <dbReference type="Google" id="ProtNLM"/>
    </source>
</evidence>
<dbReference type="AlphaFoldDB" id="A0A1G2QHA5"/>
<accession>A0A1G2QHA5</accession>
<evidence type="ECO:0000313" key="2">
    <source>
        <dbReference type="EMBL" id="OHA59847.1"/>
    </source>
</evidence>
<dbReference type="EMBL" id="MHTK01000005">
    <property type="protein sequence ID" value="OHA59847.1"/>
    <property type="molecule type" value="Genomic_DNA"/>
</dbReference>
<feature type="transmembrane region" description="Helical" evidence="1">
    <location>
        <begin position="6"/>
        <end position="24"/>
    </location>
</feature>
<name>A0A1G2QHA5_9BACT</name>
<reference evidence="2 3" key="1">
    <citation type="journal article" date="2016" name="Nat. Commun.">
        <title>Thousands of microbial genomes shed light on interconnected biogeochemical processes in an aquifer system.</title>
        <authorList>
            <person name="Anantharaman K."/>
            <person name="Brown C.T."/>
            <person name="Hug L.A."/>
            <person name="Sharon I."/>
            <person name="Castelle C.J."/>
            <person name="Probst A.J."/>
            <person name="Thomas B.C."/>
            <person name="Singh A."/>
            <person name="Wilkins M.J."/>
            <person name="Karaoz U."/>
            <person name="Brodie E.L."/>
            <person name="Williams K.H."/>
            <person name="Hubbard S.S."/>
            <person name="Banfield J.F."/>
        </authorList>
    </citation>
    <scope>NUCLEOTIDE SEQUENCE [LARGE SCALE GENOMIC DNA]</scope>
</reference>
<evidence type="ECO:0000313" key="3">
    <source>
        <dbReference type="Proteomes" id="UP000177838"/>
    </source>
</evidence>
<gene>
    <name evidence="2" type="ORF">A2589_03365</name>
</gene>
<dbReference type="STRING" id="1802439.A2589_03365"/>
<protein>
    <recommendedName>
        <fullName evidence="4">EfeO-type cupredoxin-like domain-containing protein</fullName>
    </recommendedName>
</protein>
<evidence type="ECO:0000256" key="1">
    <source>
        <dbReference type="SAM" id="Phobius"/>
    </source>
</evidence>
<dbReference type="InterPro" id="IPR008972">
    <property type="entry name" value="Cupredoxin"/>
</dbReference>